<dbReference type="RefSeq" id="WP_047767046.1">
    <property type="nucleotide sequence ID" value="NZ_AZGM01000140.1"/>
</dbReference>
<keyword evidence="2" id="KW-0964">Secreted</keyword>
<proteinExistence type="predicted"/>
<dbReference type="OrthoDB" id="2206015at2"/>
<feature type="compositionally biased region" description="Polar residues" evidence="5">
    <location>
        <begin position="271"/>
        <end position="287"/>
    </location>
</feature>
<organism evidence="8 9">
    <name type="scientific">Limosilactobacillus panis DSM 6035</name>
    <dbReference type="NCBI Taxonomy" id="1423782"/>
    <lineage>
        <taxon>Bacteria</taxon>
        <taxon>Bacillati</taxon>
        <taxon>Bacillota</taxon>
        <taxon>Bacilli</taxon>
        <taxon>Lactobacillales</taxon>
        <taxon>Lactobacillaceae</taxon>
        <taxon>Limosilactobacillus</taxon>
    </lineage>
</organism>
<comment type="caution">
    <text evidence="8">The sequence shown here is derived from an EMBL/GenBank/DDBJ whole genome shotgun (WGS) entry which is preliminary data.</text>
</comment>
<dbReference type="EMBL" id="AZGM01000140">
    <property type="protein sequence ID" value="KRM24968.1"/>
    <property type="molecule type" value="Genomic_DNA"/>
</dbReference>
<feature type="transmembrane region" description="Helical" evidence="6">
    <location>
        <begin position="294"/>
        <end position="313"/>
    </location>
</feature>
<evidence type="ECO:0000313" key="8">
    <source>
        <dbReference type="EMBL" id="KRM24968.1"/>
    </source>
</evidence>
<dbReference type="InterPro" id="IPR019931">
    <property type="entry name" value="LPXTG_anchor"/>
</dbReference>
<dbReference type="Proteomes" id="UP000051412">
    <property type="component" value="Unassembled WGS sequence"/>
</dbReference>
<dbReference type="PROSITE" id="PS50847">
    <property type="entry name" value="GRAM_POS_ANCHORING"/>
    <property type="match status" value="1"/>
</dbReference>
<protein>
    <recommendedName>
        <fullName evidence="7">Gram-positive cocci surface proteins LPxTG domain-containing protein</fullName>
    </recommendedName>
</protein>
<feature type="domain" description="Gram-positive cocci surface proteins LPxTG" evidence="7">
    <location>
        <begin position="285"/>
        <end position="318"/>
    </location>
</feature>
<dbReference type="Gene3D" id="2.60.40.4300">
    <property type="match status" value="1"/>
</dbReference>
<keyword evidence="9" id="KW-1185">Reference proteome</keyword>
<dbReference type="NCBIfam" id="TIGR01167">
    <property type="entry name" value="LPXTG_anchor"/>
    <property type="match status" value="1"/>
</dbReference>
<evidence type="ECO:0000259" key="7">
    <source>
        <dbReference type="PROSITE" id="PS50847"/>
    </source>
</evidence>
<evidence type="ECO:0000256" key="4">
    <source>
        <dbReference type="ARBA" id="ARBA00023088"/>
    </source>
</evidence>
<accession>A0A0R1X452</accession>
<keyword evidence="6" id="KW-0472">Membrane</keyword>
<dbReference type="InterPro" id="IPR041495">
    <property type="entry name" value="Mub_B2"/>
</dbReference>
<name>A0A0R1X452_9LACO</name>
<evidence type="ECO:0000256" key="5">
    <source>
        <dbReference type="SAM" id="MobiDB-lite"/>
    </source>
</evidence>
<evidence type="ECO:0000256" key="2">
    <source>
        <dbReference type="ARBA" id="ARBA00022525"/>
    </source>
</evidence>
<keyword evidence="6" id="KW-0812">Transmembrane</keyword>
<evidence type="ECO:0000256" key="6">
    <source>
        <dbReference type="SAM" id="Phobius"/>
    </source>
</evidence>
<keyword evidence="6" id="KW-1133">Transmembrane helix</keyword>
<dbReference type="Pfam" id="PF17966">
    <property type="entry name" value="Muc_B2"/>
    <property type="match status" value="1"/>
</dbReference>
<dbReference type="Pfam" id="PF00746">
    <property type="entry name" value="Gram_pos_anchor"/>
    <property type="match status" value="1"/>
</dbReference>
<feature type="compositionally biased region" description="Low complexity" evidence="5">
    <location>
        <begin position="218"/>
        <end position="270"/>
    </location>
</feature>
<dbReference type="AlphaFoldDB" id="A0A0R1X452"/>
<keyword evidence="3" id="KW-0732">Signal</keyword>
<evidence type="ECO:0000256" key="3">
    <source>
        <dbReference type="ARBA" id="ARBA00022729"/>
    </source>
</evidence>
<sequence length="318" mass="34886">MSQKTALAKKVTQSVSWKQVQIIDKVNGKVLGYNTTGHKDKNGQLTVDTTDAAKSWLPVSSDYPAVTSPDLTSFGYEKVPSFNQQHNQQDAAVVVEKSAKRNVSGGEVDVYYFHANTPQSRTVKVNEVIRYRYKDTGKTAAPDFVAKPLSFTQTGYKDMVTNVVVWNGQWSPAQEFKAVTSPKINGYTPDKSVIQAQRVDHNSPDLEFLVLYSKKAQPTKPTEPTQPTQPTKPTVPTQPTQPTVPTSPTKPTQPTRPTQPTNPVQPTQLTAPTEPQTPKQPNRQLPQTGRKGNMGIVAAVLAAMFAGSLGLGFKKRRN</sequence>
<evidence type="ECO:0000256" key="1">
    <source>
        <dbReference type="ARBA" id="ARBA00022512"/>
    </source>
</evidence>
<feature type="region of interest" description="Disordered" evidence="5">
    <location>
        <begin position="215"/>
        <end position="290"/>
    </location>
</feature>
<gene>
    <name evidence="8" type="ORF">FD32_GL001091</name>
</gene>
<dbReference type="PATRIC" id="fig|1423782.4.peg.1142"/>
<keyword evidence="4" id="KW-0572">Peptidoglycan-anchor</keyword>
<reference evidence="8 9" key="1">
    <citation type="journal article" date="2015" name="Genome Announc.">
        <title>Expanding the biotechnology potential of lactobacilli through comparative genomics of 213 strains and associated genera.</title>
        <authorList>
            <person name="Sun Z."/>
            <person name="Harris H.M."/>
            <person name="McCann A."/>
            <person name="Guo C."/>
            <person name="Argimon S."/>
            <person name="Zhang W."/>
            <person name="Yang X."/>
            <person name="Jeffery I.B."/>
            <person name="Cooney J.C."/>
            <person name="Kagawa T.F."/>
            <person name="Liu W."/>
            <person name="Song Y."/>
            <person name="Salvetti E."/>
            <person name="Wrobel A."/>
            <person name="Rasinkangas P."/>
            <person name="Parkhill J."/>
            <person name="Rea M.C."/>
            <person name="O'Sullivan O."/>
            <person name="Ritari J."/>
            <person name="Douillard F.P."/>
            <person name="Paul Ross R."/>
            <person name="Yang R."/>
            <person name="Briner A.E."/>
            <person name="Felis G.E."/>
            <person name="de Vos W.M."/>
            <person name="Barrangou R."/>
            <person name="Klaenhammer T.R."/>
            <person name="Caufield P.W."/>
            <person name="Cui Y."/>
            <person name="Zhang H."/>
            <person name="O'Toole P.W."/>
        </authorList>
    </citation>
    <scope>NUCLEOTIDE SEQUENCE [LARGE SCALE GENOMIC DNA]</scope>
    <source>
        <strain evidence="8 9">DSM 6035</strain>
    </source>
</reference>
<keyword evidence="1" id="KW-0134">Cell wall</keyword>
<dbReference type="STRING" id="1423782.FD32_GL001091"/>
<evidence type="ECO:0000313" key="9">
    <source>
        <dbReference type="Proteomes" id="UP000051412"/>
    </source>
</evidence>